<evidence type="ECO:0000313" key="2">
    <source>
        <dbReference type="Proteomes" id="UP000541421"/>
    </source>
</evidence>
<dbReference type="SUPFAM" id="SSF110087">
    <property type="entry name" value="DR1885-like metal-binding protein"/>
    <property type="match status" value="1"/>
</dbReference>
<name>A0A7Y4P3U6_9BURK</name>
<organism evidence="1 2">
    <name type="scientific">Pelistega europaea</name>
    <dbReference type="NCBI Taxonomy" id="106147"/>
    <lineage>
        <taxon>Bacteria</taxon>
        <taxon>Pseudomonadati</taxon>
        <taxon>Pseudomonadota</taxon>
        <taxon>Betaproteobacteria</taxon>
        <taxon>Burkholderiales</taxon>
        <taxon>Alcaligenaceae</taxon>
        <taxon>Pelistega</taxon>
    </lineage>
</organism>
<dbReference type="PANTHER" id="PTHR36302">
    <property type="entry name" value="BLR7088 PROTEIN"/>
    <property type="match status" value="1"/>
</dbReference>
<dbReference type="EMBL" id="JABGBO010000001">
    <property type="protein sequence ID" value="NOL48811.1"/>
    <property type="molecule type" value="Genomic_DNA"/>
</dbReference>
<dbReference type="InterPro" id="IPR036182">
    <property type="entry name" value="PCuAC_sf"/>
</dbReference>
<accession>A0A7Y4P3U6</accession>
<dbReference type="Proteomes" id="UP000541421">
    <property type="component" value="Unassembled WGS sequence"/>
</dbReference>
<dbReference type="InterPro" id="IPR058248">
    <property type="entry name" value="Lxx211020-like"/>
</dbReference>
<reference evidence="1 2" key="1">
    <citation type="submission" date="2020-05" db="EMBL/GenBank/DDBJ databases">
        <authorList>
            <person name="Niu N."/>
        </authorList>
    </citation>
    <scope>NUCLEOTIDE SEQUENCE [LARGE SCALE GENOMIC DNA]</scope>
    <source>
        <strain evidence="1 2">LMG10982</strain>
    </source>
</reference>
<keyword evidence="2" id="KW-1185">Reference proteome</keyword>
<dbReference type="Pfam" id="PF04314">
    <property type="entry name" value="PCuAC"/>
    <property type="match status" value="1"/>
</dbReference>
<dbReference type="Gene3D" id="2.60.40.1890">
    <property type="entry name" value="PCu(A)C copper chaperone"/>
    <property type="match status" value="1"/>
</dbReference>
<comment type="caution">
    <text evidence="1">The sequence shown here is derived from an EMBL/GenBank/DDBJ whole genome shotgun (WGS) entry which is preliminary data.</text>
</comment>
<gene>
    <name evidence="1" type="ORF">HKX40_01470</name>
</gene>
<dbReference type="PANTHER" id="PTHR36302:SF1">
    <property type="entry name" value="COPPER CHAPERONE PCU(A)C"/>
    <property type="match status" value="1"/>
</dbReference>
<dbReference type="InterPro" id="IPR007410">
    <property type="entry name" value="LpqE-like"/>
</dbReference>
<dbReference type="AlphaFoldDB" id="A0A7Y4P3U6"/>
<protein>
    <submittedName>
        <fullName evidence="1">Copper chaperone PCu(A)C</fullName>
    </submittedName>
</protein>
<proteinExistence type="predicted"/>
<evidence type="ECO:0000313" key="1">
    <source>
        <dbReference type="EMBL" id="NOL48811.1"/>
    </source>
</evidence>
<sequence length="132" mass="14593">MVKKESATNLALSQCWGRFREDNVSALFVDVHNKDTHQAAYIVGVSSPAFADLMIHETYEKDGMKGMRHINEVEIPAGGHVMLKPGGYHVMASQPKQVKVGDNIEVAFKLSNGHEVKTQCVMKPFSAQSYSN</sequence>